<dbReference type="AlphaFoldDB" id="A0A6J7M944"/>
<feature type="transmembrane region" description="Helical" evidence="7">
    <location>
        <begin position="75"/>
        <end position="94"/>
    </location>
</feature>
<evidence type="ECO:0000256" key="1">
    <source>
        <dbReference type="ARBA" id="ARBA00004651"/>
    </source>
</evidence>
<dbReference type="GO" id="GO:0005886">
    <property type="term" value="C:plasma membrane"/>
    <property type="evidence" value="ECO:0007669"/>
    <property type="project" value="UniProtKB-SubCell"/>
</dbReference>
<evidence type="ECO:0000256" key="4">
    <source>
        <dbReference type="ARBA" id="ARBA00022692"/>
    </source>
</evidence>
<sequence>MNVSALELIVALVAVFLGSLVQGSIGFGLGIIGAPFIALVVPAALPASLVLVAFPHTIASLVREHHAIDRRTLPWMLLGAVPGTLVGLLIVTQFEGPDIAIVVGSITLFGVGLSLISASIPIKPTTSAGTGFLSNVFGTASGVGGPPVALLLQRHPGPATRSTLGAFFAVSGGLSLIGYVITGTISVNQVIFSLELLPALIAGFWLSRHTHIFIDRGWLRPAMLILSAVAGAAALIRGLS</sequence>
<accession>A0A6J7M944</accession>
<feature type="transmembrane region" description="Helical" evidence="7">
    <location>
        <begin position="164"/>
        <end position="182"/>
    </location>
</feature>
<feature type="transmembrane region" description="Helical" evidence="7">
    <location>
        <begin position="33"/>
        <end position="54"/>
    </location>
</feature>
<keyword evidence="6 7" id="KW-0472">Membrane</keyword>
<evidence type="ECO:0000256" key="5">
    <source>
        <dbReference type="ARBA" id="ARBA00022989"/>
    </source>
</evidence>
<dbReference type="EMBL" id="CAFBOF010000016">
    <property type="protein sequence ID" value="CAB4977177.1"/>
    <property type="molecule type" value="Genomic_DNA"/>
</dbReference>
<organism evidence="9">
    <name type="scientific">freshwater metagenome</name>
    <dbReference type="NCBI Taxonomy" id="449393"/>
    <lineage>
        <taxon>unclassified sequences</taxon>
        <taxon>metagenomes</taxon>
        <taxon>ecological metagenomes</taxon>
    </lineage>
</organism>
<proteinExistence type="predicted"/>
<keyword evidence="3" id="KW-1003">Cell membrane</keyword>
<dbReference type="InterPro" id="IPR052017">
    <property type="entry name" value="TSUP"/>
</dbReference>
<feature type="transmembrane region" description="Helical" evidence="7">
    <location>
        <begin position="189"/>
        <end position="206"/>
    </location>
</feature>
<reference evidence="9" key="1">
    <citation type="submission" date="2020-05" db="EMBL/GenBank/DDBJ databases">
        <authorList>
            <person name="Chiriac C."/>
            <person name="Salcher M."/>
            <person name="Ghai R."/>
            <person name="Kavagutti S V."/>
        </authorList>
    </citation>
    <scope>NUCLEOTIDE SEQUENCE</scope>
</reference>
<feature type="transmembrane region" description="Helical" evidence="7">
    <location>
        <begin position="218"/>
        <end position="236"/>
    </location>
</feature>
<dbReference type="EMBL" id="CAEZYK010000002">
    <property type="protein sequence ID" value="CAB4712402.1"/>
    <property type="molecule type" value="Genomic_DNA"/>
</dbReference>
<name>A0A6J7M944_9ZZZZ</name>
<evidence type="ECO:0000313" key="10">
    <source>
        <dbReference type="EMBL" id="CAB5032490.1"/>
    </source>
</evidence>
<protein>
    <submittedName>
        <fullName evidence="9">Unannotated protein</fullName>
    </submittedName>
</protein>
<keyword evidence="4 7" id="KW-0812">Transmembrane</keyword>
<dbReference type="PANTHER" id="PTHR30269:SF37">
    <property type="entry name" value="MEMBRANE TRANSPORTER PROTEIN"/>
    <property type="match status" value="1"/>
</dbReference>
<dbReference type="EMBL" id="CAFBPQ010000077">
    <property type="protein sequence ID" value="CAB5032490.1"/>
    <property type="molecule type" value="Genomic_DNA"/>
</dbReference>
<feature type="transmembrane region" description="Helical" evidence="7">
    <location>
        <begin position="100"/>
        <end position="120"/>
    </location>
</feature>
<dbReference type="PANTHER" id="PTHR30269">
    <property type="entry name" value="TRANSMEMBRANE PROTEIN YFCA"/>
    <property type="match status" value="1"/>
</dbReference>
<dbReference type="InterPro" id="IPR002781">
    <property type="entry name" value="TM_pro_TauE-like"/>
</dbReference>
<feature type="transmembrane region" description="Helical" evidence="7">
    <location>
        <begin position="132"/>
        <end position="152"/>
    </location>
</feature>
<evidence type="ECO:0000256" key="7">
    <source>
        <dbReference type="SAM" id="Phobius"/>
    </source>
</evidence>
<comment type="subcellular location">
    <subcellularLocation>
        <location evidence="1">Cell membrane</location>
        <topology evidence="1">Multi-pass membrane protein</topology>
    </subcellularLocation>
</comment>
<evidence type="ECO:0000313" key="9">
    <source>
        <dbReference type="EMBL" id="CAB4977177.1"/>
    </source>
</evidence>
<dbReference type="Pfam" id="PF01925">
    <property type="entry name" value="TauE"/>
    <property type="match status" value="1"/>
</dbReference>
<evidence type="ECO:0000256" key="6">
    <source>
        <dbReference type="ARBA" id="ARBA00023136"/>
    </source>
</evidence>
<evidence type="ECO:0000313" key="8">
    <source>
        <dbReference type="EMBL" id="CAB4712402.1"/>
    </source>
</evidence>
<gene>
    <name evidence="8" type="ORF">UFOPK2683_00073</name>
    <name evidence="9" type="ORF">UFOPK3897_00880</name>
    <name evidence="10" type="ORF">UFOPK4121_01538</name>
</gene>
<keyword evidence="5 7" id="KW-1133">Transmembrane helix</keyword>
<evidence type="ECO:0000256" key="2">
    <source>
        <dbReference type="ARBA" id="ARBA00022448"/>
    </source>
</evidence>
<evidence type="ECO:0000256" key="3">
    <source>
        <dbReference type="ARBA" id="ARBA00022475"/>
    </source>
</evidence>
<keyword evidence="2" id="KW-0813">Transport</keyword>